<dbReference type="EMBL" id="CCSB01000001">
    <property type="protein sequence ID" value="CDZ76631.1"/>
    <property type="molecule type" value="Genomic_DNA"/>
</dbReference>
<keyword evidence="2" id="KW-1185">Reference proteome</keyword>
<proteinExistence type="predicted"/>
<sequence>MNKRDENIINPDLFWDFTNQHCRQILQSYLDENNTMLGEINSALS</sequence>
<evidence type="ECO:0000313" key="1">
    <source>
        <dbReference type="EMBL" id="CDZ76631.1"/>
    </source>
</evidence>
<organism evidence="1 2">
    <name type="scientific">Legionella massiliensis</name>
    <dbReference type="NCBI Taxonomy" id="1034943"/>
    <lineage>
        <taxon>Bacteria</taxon>
        <taxon>Pseudomonadati</taxon>
        <taxon>Pseudomonadota</taxon>
        <taxon>Gammaproteobacteria</taxon>
        <taxon>Legionellales</taxon>
        <taxon>Legionellaceae</taxon>
        <taxon>Legionella</taxon>
    </lineage>
</organism>
<dbReference type="Proteomes" id="UP000044071">
    <property type="component" value="Unassembled WGS sequence"/>
</dbReference>
<name>A0A078KUB6_9GAMM</name>
<dbReference type="RefSeq" id="WP_176695256.1">
    <property type="nucleotide sequence ID" value="NZ_CCVW01000001.1"/>
</dbReference>
<evidence type="ECO:0000313" key="2">
    <source>
        <dbReference type="Proteomes" id="UP000044071"/>
    </source>
</evidence>
<dbReference type="AlphaFoldDB" id="A0A078KUB6"/>
<accession>A0A078KUB6</accession>
<reference evidence="1 2" key="1">
    <citation type="submission" date="2014-06" db="EMBL/GenBank/DDBJ databases">
        <authorList>
            <person name="Urmite Genomes Urmite Genomes"/>
        </authorList>
    </citation>
    <scope>NUCLEOTIDE SEQUENCE [LARGE SCALE GENOMIC DNA]</scope>
</reference>
<protein>
    <submittedName>
        <fullName evidence="1">Uncharacterized protein</fullName>
    </submittedName>
</protein>
<gene>
    <name evidence="1" type="ORF">BN59_00905</name>
</gene>